<sequence>MHEQTTLYRNIYIIFGLIPTYMSISVFFGLNIFFFNF</sequence>
<protein>
    <submittedName>
        <fullName evidence="2">Uncharacterized protein</fullName>
    </submittedName>
</protein>
<evidence type="ECO:0000313" key="2">
    <source>
        <dbReference type="EMBL" id="DAE13888.1"/>
    </source>
</evidence>
<evidence type="ECO:0000256" key="1">
    <source>
        <dbReference type="SAM" id="Phobius"/>
    </source>
</evidence>
<accession>A0A8S5Q4F3</accession>
<organism evidence="2">
    <name type="scientific">Myoviridae sp. ctAys2</name>
    <dbReference type="NCBI Taxonomy" id="2825044"/>
    <lineage>
        <taxon>Viruses</taxon>
        <taxon>Duplodnaviria</taxon>
        <taxon>Heunggongvirae</taxon>
        <taxon>Uroviricota</taxon>
        <taxon>Caudoviricetes</taxon>
    </lineage>
</organism>
<dbReference type="EMBL" id="BK015571">
    <property type="protein sequence ID" value="DAE13888.1"/>
    <property type="molecule type" value="Genomic_DNA"/>
</dbReference>
<keyword evidence="1" id="KW-0472">Membrane</keyword>
<proteinExistence type="predicted"/>
<name>A0A8S5Q4F3_9CAUD</name>
<reference evidence="2" key="1">
    <citation type="journal article" date="2021" name="Proc. Natl. Acad. Sci. U.S.A.">
        <title>A Catalog of Tens of Thousands of Viruses from Human Metagenomes Reveals Hidden Associations with Chronic Diseases.</title>
        <authorList>
            <person name="Tisza M.J."/>
            <person name="Buck C.B."/>
        </authorList>
    </citation>
    <scope>NUCLEOTIDE SEQUENCE</scope>
    <source>
        <strain evidence="2">CtAys2</strain>
    </source>
</reference>
<feature type="transmembrane region" description="Helical" evidence="1">
    <location>
        <begin position="12"/>
        <end position="35"/>
    </location>
</feature>
<keyword evidence="1" id="KW-1133">Transmembrane helix</keyword>
<keyword evidence="1" id="KW-0812">Transmembrane</keyword>